<proteinExistence type="predicted"/>
<gene>
    <name evidence="1" type="ORF">A8V01_25495</name>
</gene>
<dbReference type="AlphaFoldDB" id="A0A2K2FVH3"/>
<organism evidence="1 2">
    <name type="scientific">Novosphingobium guangzhouense</name>
    <dbReference type="NCBI Taxonomy" id="1850347"/>
    <lineage>
        <taxon>Bacteria</taxon>
        <taxon>Pseudomonadati</taxon>
        <taxon>Pseudomonadota</taxon>
        <taxon>Alphaproteobacteria</taxon>
        <taxon>Sphingomonadales</taxon>
        <taxon>Sphingomonadaceae</taxon>
        <taxon>Novosphingobium</taxon>
    </lineage>
</organism>
<dbReference type="Proteomes" id="UP000236327">
    <property type="component" value="Unassembled WGS sequence"/>
</dbReference>
<sequence>MKWDDNEHTADHEFTYNKERRAFCPVRYGCSIEIEDIVKYHINGKAYVSKDGKGISRHLFYAVADSIPYPVVFDLAKAKHIPEVDGIMRIISAYQKPLLPARNKLQSINFARLVHQKCPPKTK</sequence>
<evidence type="ECO:0000313" key="2">
    <source>
        <dbReference type="Proteomes" id="UP000236327"/>
    </source>
</evidence>
<evidence type="ECO:0000313" key="1">
    <source>
        <dbReference type="EMBL" id="PNU02764.1"/>
    </source>
</evidence>
<protein>
    <submittedName>
        <fullName evidence="1">Uncharacterized protein</fullName>
    </submittedName>
</protein>
<reference evidence="1 2" key="1">
    <citation type="submission" date="2016-05" db="EMBL/GenBank/DDBJ databases">
        <title>Complete genome sequence of Novosphingobium guangzhouense SA925(T).</title>
        <authorList>
            <person name="Sha S."/>
        </authorList>
    </citation>
    <scope>NUCLEOTIDE SEQUENCE [LARGE SCALE GENOMIC DNA]</scope>
    <source>
        <strain evidence="1 2">SA925</strain>
    </source>
</reference>
<comment type="caution">
    <text evidence="1">The sequence shown here is derived from an EMBL/GenBank/DDBJ whole genome shotgun (WGS) entry which is preliminary data.</text>
</comment>
<accession>A0A2K2FVH3</accession>
<dbReference type="EMBL" id="LYMM01000065">
    <property type="protein sequence ID" value="PNU02764.1"/>
    <property type="molecule type" value="Genomic_DNA"/>
</dbReference>
<name>A0A2K2FVH3_9SPHN</name>
<keyword evidence="2" id="KW-1185">Reference proteome</keyword>